<dbReference type="PATRIC" id="fig|216946.3.peg.224"/>
<keyword evidence="1 4" id="KW-0489">Methyltransferase</keyword>
<dbReference type="STRING" id="216946.STURO_v1c02240"/>
<name>A0A0K1P580_9MOLU</name>
<dbReference type="PANTHER" id="PTHR43191:SF2">
    <property type="entry name" value="RRNA METHYLTRANSFERASE 3, MITOCHONDRIAL"/>
    <property type="match status" value="1"/>
</dbReference>
<dbReference type="InterPro" id="IPR051259">
    <property type="entry name" value="rRNA_Methyltransferase"/>
</dbReference>
<dbReference type="InterPro" id="IPR029064">
    <property type="entry name" value="Ribosomal_eL30-like_sf"/>
</dbReference>
<dbReference type="CDD" id="cd18095">
    <property type="entry name" value="SpoU-like_rRNA-MTase"/>
    <property type="match status" value="1"/>
</dbReference>
<accession>A0A0K1P580</accession>
<dbReference type="PANTHER" id="PTHR43191">
    <property type="entry name" value="RRNA METHYLTRANSFERASE 3"/>
    <property type="match status" value="1"/>
</dbReference>
<organism evidence="4 5">
    <name type="scientific">Spiroplasma turonicum</name>
    <dbReference type="NCBI Taxonomy" id="216946"/>
    <lineage>
        <taxon>Bacteria</taxon>
        <taxon>Bacillati</taxon>
        <taxon>Mycoplasmatota</taxon>
        <taxon>Mollicutes</taxon>
        <taxon>Entomoplasmatales</taxon>
        <taxon>Spiroplasmataceae</taxon>
        <taxon>Spiroplasma</taxon>
    </lineage>
</organism>
<dbReference type="GO" id="GO:0003723">
    <property type="term" value="F:RNA binding"/>
    <property type="evidence" value="ECO:0007669"/>
    <property type="project" value="InterPro"/>
</dbReference>
<dbReference type="GO" id="GO:0032259">
    <property type="term" value="P:methylation"/>
    <property type="evidence" value="ECO:0007669"/>
    <property type="project" value="UniProtKB-KW"/>
</dbReference>
<dbReference type="InterPro" id="IPR029026">
    <property type="entry name" value="tRNA_m1G_MTases_N"/>
</dbReference>
<dbReference type="SUPFAM" id="SSF55315">
    <property type="entry name" value="L30e-like"/>
    <property type="match status" value="1"/>
</dbReference>
<proteinExistence type="predicted"/>
<dbReference type="GO" id="GO:0006396">
    <property type="term" value="P:RNA processing"/>
    <property type="evidence" value="ECO:0007669"/>
    <property type="project" value="InterPro"/>
</dbReference>
<dbReference type="InterPro" id="IPR001537">
    <property type="entry name" value="SpoU_MeTrfase"/>
</dbReference>
<gene>
    <name evidence="4" type="primary">spoU</name>
    <name evidence="4" type="ORF">STURON_00225</name>
</gene>
<evidence type="ECO:0000256" key="2">
    <source>
        <dbReference type="ARBA" id="ARBA00022679"/>
    </source>
</evidence>
<dbReference type="GO" id="GO:0008173">
    <property type="term" value="F:RNA methyltransferase activity"/>
    <property type="evidence" value="ECO:0007669"/>
    <property type="project" value="InterPro"/>
</dbReference>
<dbReference type="OrthoDB" id="9794400at2"/>
<dbReference type="InterPro" id="IPR029028">
    <property type="entry name" value="Alpha/beta_knot_MTases"/>
</dbReference>
<keyword evidence="5" id="KW-1185">Reference proteome</keyword>
<dbReference type="Gene3D" id="3.40.1280.10">
    <property type="match status" value="1"/>
</dbReference>
<dbReference type="RefSeq" id="WP_075048074.1">
    <property type="nucleotide sequence ID" value="NZ_CP012328.1"/>
</dbReference>
<evidence type="ECO:0000256" key="1">
    <source>
        <dbReference type="ARBA" id="ARBA00022603"/>
    </source>
</evidence>
<dbReference type="Pfam" id="PF00588">
    <property type="entry name" value="SpoU_methylase"/>
    <property type="match status" value="1"/>
</dbReference>
<dbReference type="Gene3D" id="3.30.1330.30">
    <property type="match status" value="1"/>
</dbReference>
<protein>
    <submittedName>
        <fullName evidence="4">RNA methyltransferase, TrmH family</fullName>
    </submittedName>
</protein>
<evidence type="ECO:0000313" key="5">
    <source>
        <dbReference type="Proteomes" id="UP000067243"/>
    </source>
</evidence>
<dbReference type="EMBL" id="CP012328">
    <property type="protein sequence ID" value="AKU79471.1"/>
    <property type="molecule type" value="Genomic_DNA"/>
</dbReference>
<feature type="domain" description="tRNA/rRNA methyltransferase SpoU type" evidence="3">
    <location>
        <begin position="104"/>
        <end position="242"/>
    </location>
</feature>
<evidence type="ECO:0000259" key="3">
    <source>
        <dbReference type="Pfam" id="PF00588"/>
    </source>
</evidence>
<sequence>MKIINSISNDFIKFAISLKNAGNQKKYSKYLIEGEKMTKLAFKLKETDCILITNQKYIKEFDNFDNIILINNNVAKKISSLVNHQGYFAICNIKQKNFDYKSNFLILDGVQDPGNMGTLLRSALAFGFKNIISTDNSVSYYNEKVLRATQSNHFELNLLTTTSLLETINILKNKDIVIFGTSLNKKNHDINYDVNKCCALILGNEGKGIDKSLEVLFDKNLIIKMENNVESLNVGVAGSILMKDLFYYKTR</sequence>
<dbReference type="AlphaFoldDB" id="A0A0K1P580"/>
<reference evidence="4 5" key="1">
    <citation type="journal article" date="2015" name="Genome Announc.">
        <title>Complete Genome Sequence of Spiroplasma turonicum Strain Tab4cT, a Parasite of a Horse Fly, Haematopota sp. (Diptera: Tabanidae).</title>
        <authorList>
            <person name="Davis R.E."/>
            <person name="Shao J."/>
            <person name="Zhao Y."/>
            <person name="Gasparich G.E."/>
            <person name="Gaynor B.J."/>
            <person name="Donofrio N."/>
        </authorList>
    </citation>
    <scope>NUCLEOTIDE SEQUENCE [LARGE SCALE GENOMIC DNA]</scope>
    <source>
        <strain evidence="4 5">Tab4c</strain>
    </source>
</reference>
<keyword evidence="2 4" id="KW-0808">Transferase</keyword>
<dbReference type="Proteomes" id="UP000067243">
    <property type="component" value="Chromosome"/>
</dbReference>
<dbReference type="SUPFAM" id="SSF75217">
    <property type="entry name" value="alpha/beta knot"/>
    <property type="match status" value="1"/>
</dbReference>
<evidence type="ECO:0000313" key="4">
    <source>
        <dbReference type="EMBL" id="AKU79471.1"/>
    </source>
</evidence>
<dbReference type="KEGG" id="stur:STURON_00225"/>